<evidence type="ECO:0000256" key="1">
    <source>
        <dbReference type="SAM" id="Phobius"/>
    </source>
</evidence>
<dbReference type="EMBL" id="JADQTO010000005">
    <property type="protein sequence ID" value="MBG0562502.1"/>
    <property type="molecule type" value="Genomic_DNA"/>
</dbReference>
<keyword evidence="1" id="KW-0472">Membrane</keyword>
<name>A0A931C6X7_9ACTN</name>
<proteinExistence type="predicted"/>
<evidence type="ECO:0000313" key="2">
    <source>
        <dbReference type="EMBL" id="MBG0562502.1"/>
    </source>
</evidence>
<feature type="transmembrane region" description="Helical" evidence="1">
    <location>
        <begin position="89"/>
        <end position="107"/>
    </location>
</feature>
<dbReference type="Proteomes" id="UP000598146">
    <property type="component" value="Unassembled WGS sequence"/>
</dbReference>
<accession>A0A931C6X7</accession>
<comment type="caution">
    <text evidence="2">The sequence shown here is derived from an EMBL/GenBank/DDBJ whole genome shotgun (WGS) entry which is preliminary data.</text>
</comment>
<evidence type="ECO:0000313" key="3">
    <source>
        <dbReference type="Proteomes" id="UP000598146"/>
    </source>
</evidence>
<organism evidence="2 3">
    <name type="scientific">Actinoplanes aureus</name>
    <dbReference type="NCBI Taxonomy" id="2792083"/>
    <lineage>
        <taxon>Bacteria</taxon>
        <taxon>Bacillati</taxon>
        <taxon>Actinomycetota</taxon>
        <taxon>Actinomycetes</taxon>
        <taxon>Micromonosporales</taxon>
        <taxon>Micromonosporaceae</taxon>
        <taxon>Actinoplanes</taxon>
    </lineage>
</organism>
<dbReference type="AlphaFoldDB" id="A0A931C6X7"/>
<gene>
    <name evidence="2" type="ORF">I4J89_13640</name>
</gene>
<dbReference type="RefSeq" id="WP_196414272.1">
    <property type="nucleotide sequence ID" value="NZ_JADQTO010000005.1"/>
</dbReference>
<sequence length="156" mass="16175">MLKSRLPLAAIVLLLAVPVASWWLIGDLTSESLRQLEADGVPLDYGSFGPGTLGPAADRTLGIVACVAAAGALGVLIRSAATRRLDARWWLALVPLIAVGVFAGWAWRVMTMGVIGANIGAGLLVLFVMGAAGILLVGVAVAALTAFGRRAFQRTR</sequence>
<keyword evidence="1" id="KW-0812">Transmembrane</keyword>
<keyword evidence="3" id="KW-1185">Reference proteome</keyword>
<keyword evidence="1" id="KW-1133">Transmembrane helix</keyword>
<feature type="transmembrane region" description="Helical" evidence="1">
    <location>
        <begin position="119"/>
        <end position="147"/>
    </location>
</feature>
<reference evidence="2" key="1">
    <citation type="submission" date="2020-11" db="EMBL/GenBank/DDBJ databases">
        <title>Isolation and identification of active actinomycetes.</title>
        <authorList>
            <person name="Sun X."/>
        </authorList>
    </citation>
    <scope>NUCLEOTIDE SEQUENCE</scope>
    <source>
        <strain evidence="2">NEAU-A11</strain>
    </source>
</reference>
<feature type="transmembrane region" description="Helical" evidence="1">
    <location>
        <begin position="60"/>
        <end position="77"/>
    </location>
</feature>
<protein>
    <submittedName>
        <fullName evidence="2">Uncharacterized protein</fullName>
    </submittedName>
</protein>